<dbReference type="SUPFAM" id="SSF111369">
    <property type="entry name" value="HlyD-like secretion proteins"/>
    <property type="match status" value="1"/>
</dbReference>
<gene>
    <name evidence="13" type="ORF">DOFOFD_00845</name>
</gene>
<evidence type="ECO:0000256" key="10">
    <source>
        <dbReference type="SAM" id="Coils"/>
    </source>
</evidence>
<keyword evidence="8 9" id="KW-0472">Membrane</keyword>
<dbReference type="InterPro" id="IPR050739">
    <property type="entry name" value="MFP"/>
</dbReference>
<feature type="region of interest" description="Disordered" evidence="11">
    <location>
        <begin position="8"/>
        <end position="41"/>
    </location>
</feature>
<keyword evidence="7 9" id="KW-1133">Transmembrane helix</keyword>
<proteinExistence type="inferred from homology"/>
<feature type="domain" description="AprE-like beta-barrel" evidence="12">
    <location>
        <begin position="369"/>
        <end position="475"/>
    </location>
</feature>
<dbReference type="InterPro" id="IPR010129">
    <property type="entry name" value="T1SS_HlyD"/>
</dbReference>
<feature type="coiled-coil region" evidence="10">
    <location>
        <begin position="197"/>
        <end position="224"/>
    </location>
</feature>
<evidence type="ECO:0000256" key="6">
    <source>
        <dbReference type="ARBA" id="ARBA00022692"/>
    </source>
</evidence>
<dbReference type="PANTHER" id="PTHR30386">
    <property type="entry name" value="MEMBRANE FUSION SUBUNIT OF EMRAB-TOLC MULTIDRUG EFFLUX PUMP"/>
    <property type="match status" value="1"/>
</dbReference>
<evidence type="ECO:0000256" key="4">
    <source>
        <dbReference type="ARBA" id="ARBA00022475"/>
    </source>
</evidence>
<keyword evidence="4 9" id="KW-1003">Cell membrane</keyword>
<evidence type="ECO:0000313" key="14">
    <source>
        <dbReference type="Proteomes" id="UP001312908"/>
    </source>
</evidence>
<dbReference type="EMBL" id="JAWJZY010000001">
    <property type="protein sequence ID" value="MEE8657567.1"/>
    <property type="molecule type" value="Genomic_DNA"/>
</dbReference>
<keyword evidence="10" id="KW-0175">Coiled coil</keyword>
<name>A0ABU7U117_9PROT</name>
<keyword evidence="5 9" id="KW-0997">Cell inner membrane</keyword>
<protein>
    <recommendedName>
        <fullName evidence="9">Membrane fusion protein (MFP) family protein</fullName>
    </recommendedName>
</protein>
<dbReference type="InterPro" id="IPR058982">
    <property type="entry name" value="Beta-barrel_AprE"/>
</dbReference>
<evidence type="ECO:0000313" key="13">
    <source>
        <dbReference type="EMBL" id="MEE8657567.1"/>
    </source>
</evidence>
<keyword evidence="3 9" id="KW-0813">Transport</keyword>
<organism evidence="13 14">
    <name type="scientific">Sorlinia euscelidii</name>
    <dbReference type="NCBI Taxonomy" id="3081148"/>
    <lineage>
        <taxon>Bacteria</taxon>
        <taxon>Pseudomonadati</taxon>
        <taxon>Pseudomonadota</taxon>
        <taxon>Alphaproteobacteria</taxon>
        <taxon>Acetobacterales</taxon>
        <taxon>Acetobacteraceae</taxon>
        <taxon>Sorlinia</taxon>
    </lineage>
</organism>
<evidence type="ECO:0000256" key="3">
    <source>
        <dbReference type="ARBA" id="ARBA00022448"/>
    </source>
</evidence>
<evidence type="ECO:0000259" key="12">
    <source>
        <dbReference type="Pfam" id="PF26002"/>
    </source>
</evidence>
<dbReference type="Gene3D" id="2.40.50.100">
    <property type="match status" value="1"/>
</dbReference>
<comment type="subcellular location">
    <subcellularLocation>
        <location evidence="1 9">Cell inner membrane</location>
        <topology evidence="1 9">Single-pass membrane protein</topology>
    </subcellularLocation>
</comment>
<dbReference type="PANTHER" id="PTHR30386:SF26">
    <property type="entry name" value="TRANSPORT PROTEIN COMB"/>
    <property type="match status" value="1"/>
</dbReference>
<evidence type="ECO:0000256" key="7">
    <source>
        <dbReference type="ARBA" id="ARBA00022989"/>
    </source>
</evidence>
<dbReference type="PRINTS" id="PR01490">
    <property type="entry name" value="RTXTOXIND"/>
</dbReference>
<evidence type="ECO:0000256" key="11">
    <source>
        <dbReference type="SAM" id="MobiDB-lite"/>
    </source>
</evidence>
<evidence type="ECO:0000256" key="2">
    <source>
        <dbReference type="ARBA" id="ARBA00009477"/>
    </source>
</evidence>
<reference evidence="13 14" key="1">
    <citation type="submission" date="2023-10" db="EMBL/GenBank/DDBJ databases">
        <title>Sorlinia euscelidii gen. nov., sp. nov., an acetic acid bacteria isolated from the gut of Euscelidius variegatus emitter.</title>
        <authorList>
            <person name="Michoud G."/>
            <person name="Marasco R."/>
            <person name="Seferji K."/>
            <person name="Gonella E."/>
            <person name="Garuglieri E."/>
            <person name="Alma A."/>
            <person name="Mapelli F."/>
            <person name="Borin S."/>
            <person name="Daffonchio D."/>
            <person name="Crotti E."/>
        </authorList>
    </citation>
    <scope>NUCLEOTIDE SEQUENCE [LARGE SCALE GENOMIC DNA]</scope>
    <source>
        <strain evidence="13 14">EV16P</strain>
    </source>
</reference>
<dbReference type="Proteomes" id="UP001312908">
    <property type="component" value="Unassembled WGS sequence"/>
</dbReference>
<evidence type="ECO:0000256" key="5">
    <source>
        <dbReference type="ARBA" id="ARBA00022519"/>
    </source>
</evidence>
<keyword evidence="6 9" id="KW-0812">Transmembrane</keyword>
<dbReference type="NCBIfam" id="TIGR01843">
    <property type="entry name" value="type_I_hlyD"/>
    <property type="match status" value="1"/>
</dbReference>
<comment type="caution">
    <text evidence="13">The sequence shown here is derived from an EMBL/GenBank/DDBJ whole genome shotgun (WGS) entry which is preliminary data.</text>
</comment>
<sequence>MIPGAMFLPGEREMSDKDIVEREPEKENDGPVNPIAPREADDPFAQQDMPLALLEFHSPTASLVNMPPSPAALYIMWVVGGLFIMCFLAAALFPMNKIVSTPGRLVSVERTIIVQPLETSIVRSVDVNMGDVVQKGQILAHLDPTITTADIGDKRAQRDAYQATVNRLKSEAESKEYTADIKNPYSVNEAAAFLKRRLEFAAKTEQYEQEIASLQSQIQGYVASAAMYRGRANIGGQILEMRQKLQKEAVGSRLMTLGAQGELIDAERAQIEAQQNANAARAKLAATQQELAAFKENWLADVYAKLSEAQHRYDEAEAEFTKSKLRSELILLRAPEDGVVLNVAKVSVGAVVQGAQVLVSLVPTGAALEMEAVLRGQDAGFVKLGDHALLKFSTFPYNQYGGADATVRVISADTFSSEDAPQDVAGAAGRGQSPQSMANGFYRVRLRIDRYTLHGVPSFFHPIPGMPVTANIQVGKRTMLQYFFNRLTAATSSGLREPS</sequence>
<evidence type="ECO:0000256" key="8">
    <source>
        <dbReference type="ARBA" id="ARBA00023136"/>
    </source>
</evidence>
<feature type="transmembrane region" description="Helical" evidence="9">
    <location>
        <begin position="71"/>
        <end position="93"/>
    </location>
</feature>
<dbReference type="Pfam" id="PF26002">
    <property type="entry name" value="Beta-barrel_AprE"/>
    <property type="match status" value="1"/>
</dbReference>
<feature type="compositionally biased region" description="Basic and acidic residues" evidence="11">
    <location>
        <begin position="10"/>
        <end position="29"/>
    </location>
</feature>
<accession>A0ABU7U117</accession>
<evidence type="ECO:0000256" key="9">
    <source>
        <dbReference type="RuleBase" id="RU365093"/>
    </source>
</evidence>
<evidence type="ECO:0000256" key="1">
    <source>
        <dbReference type="ARBA" id="ARBA00004377"/>
    </source>
</evidence>
<comment type="similarity">
    <text evidence="2 9">Belongs to the membrane fusion protein (MFP) (TC 8.A.1) family.</text>
</comment>
<keyword evidence="14" id="KW-1185">Reference proteome</keyword>
<feature type="coiled-coil region" evidence="10">
    <location>
        <begin position="263"/>
        <end position="326"/>
    </location>
</feature>